<keyword evidence="3" id="KW-0133">Cell shape</keyword>
<dbReference type="PROSITE" id="PS00923">
    <property type="entry name" value="ASP_GLU_RACEMASE_1"/>
    <property type="match status" value="1"/>
</dbReference>
<proteinExistence type="predicted"/>
<dbReference type="InterPro" id="IPR004391">
    <property type="entry name" value="Glu_race"/>
</dbReference>
<evidence type="ECO:0000256" key="3">
    <source>
        <dbReference type="ARBA" id="ARBA00022960"/>
    </source>
</evidence>
<dbReference type="InterPro" id="IPR018187">
    <property type="entry name" value="Asp/Glu_racemase_AS_1"/>
</dbReference>
<dbReference type="NCBIfam" id="TIGR00067">
    <property type="entry name" value="glut_race"/>
    <property type="match status" value="1"/>
</dbReference>
<accession>A0A381WG64</accession>
<evidence type="ECO:0000256" key="4">
    <source>
        <dbReference type="ARBA" id="ARBA00022984"/>
    </source>
</evidence>
<dbReference type="EC" id="5.1.1.3" evidence="2"/>
<dbReference type="PANTHER" id="PTHR21198:SF2">
    <property type="entry name" value="GLUTAMATE RACEMASE"/>
    <property type="match status" value="1"/>
</dbReference>
<gene>
    <name evidence="7" type="ORF">METZ01_LOCUS104374</name>
</gene>
<keyword evidence="6" id="KW-0961">Cell wall biogenesis/degradation</keyword>
<reference evidence="7" key="1">
    <citation type="submission" date="2018-05" db="EMBL/GenBank/DDBJ databases">
        <authorList>
            <person name="Lanie J.A."/>
            <person name="Ng W.-L."/>
            <person name="Kazmierczak K.M."/>
            <person name="Andrzejewski T.M."/>
            <person name="Davidsen T.M."/>
            <person name="Wayne K.J."/>
            <person name="Tettelin H."/>
            <person name="Glass J.I."/>
            <person name="Rusch D."/>
            <person name="Podicherti R."/>
            <person name="Tsui H.-C.T."/>
            <person name="Winkler M.E."/>
        </authorList>
    </citation>
    <scope>NUCLEOTIDE SEQUENCE</scope>
</reference>
<sequence>MLVTSYATQTTNFLLGENAKLIVVACNTASALALPALQSEFLVPILGVIIPGSQAAVHATRNKHVGVIGTIATINSNAYTKALNEIESSIQITAQACPLFVPLVEEGWLNGPVPSEITASYLKSINVANVDTLILGCTHYPLLKPMIQDIVNDNTVLIDSAETVAEEAATILLEKKMSADSSNKGRLKCFVTDSPIQFESIAERFLGYSLDNVQTVPIH</sequence>
<evidence type="ECO:0000256" key="5">
    <source>
        <dbReference type="ARBA" id="ARBA00023235"/>
    </source>
</evidence>
<evidence type="ECO:0000256" key="6">
    <source>
        <dbReference type="ARBA" id="ARBA00023316"/>
    </source>
</evidence>
<organism evidence="7">
    <name type="scientific">marine metagenome</name>
    <dbReference type="NCBI Taxonomy" id="408172"/>
    <lineage>
        <taxon>unclassified sequences</taxon>
        <taxon>metagenomes</taxon>
        <taxon>ecological metagenomes</taxon>
    </lineage>
</organism>
<evidence type="ECO:0000313" key="7">
    <source>
        <dbReference type="EMBL" id="SVA51520.1"/>
    </source>
</evidence>
<dbReference type="InterPro" id="IPR015942">
    <property type="entry name" value="Asp/Glu/hydantoin_racemase"/>
</dbReference>
<dbReference type="AlphaFoldDB" id="A0A381WG64"/>
<name>A0A381WG64_9ZZZZ</name>
<dbReference type="InterPro" id="IPR001920">
    <property type="entry name" value="Asp/Glu_race"/>
</dbReference>
<keyword evidence="5" id="KW-0413">Isomerase</keyword>
<protein>
    <recommendedName>
        <fullName evidence="2">glutamate racemase</fullName>
        <ecNumber evidence="2">5.1.1.3</ecNumber>
    </recommendedName>
</protein>
<dbReference type="FunFam" id="3.40.50.1860:FF:000001">
    <property type="entry name" value="Glutamate racemase"/>
    <property type="match status" value="1"/>
</dbReference>
<dbReference type="SUPFAM" id="SSF53681">
    <property type="entry name" value="Aspartate/glutamate racemase"/>
    <property type="match status" value="2"/>
</dbReference>
<dbReference type="Gene3D" id="3.40.50.1860">
    <property type="match status" value="2"/>
</dbReference>
<dbReference type="GO" id="GO:0008881">
    <property type="term" value="F:glutamate racemase activity"/>
    <property type="evidence" value="ECO:0007669"/>
    <property type="project" value="UniProtKB-EC"/>
</dbReference>
<keyword evidence="4" id="KW-0573">Peptidoglycan synthesis</keyword>
<dbReference type="PANTHER" id="PTHR21198">
    <property type="entry name" value="GLUTAMATE RACEMASE"/>
    <property type="match status" value="1"/>
</dbReference>
<dbReference type="PROSITE" id="PS00924">
    <property type="entry name" value="ASP_GLU_RACEMASE_2"/>
    <property type="match status" value="1"/>
</dbReference>
<dbReference type="GO" id="GO:0009252">
    <property type="term" value="P:peptidoglycan biosynthetic process"/>
    <property type="evidence" value="ECO:0007669"/>
    <property type="project" value="UniProtKB-KW"/>
</dbReference>
<dbReference type="InterPro" id="IPR033134">
    <property type="entry name" value="Asp/Glu_racemase_AS_2"/>
</dbReference>
<evidence type="ECO:0000256" key="1">
    <source>
        <dbReference type="ARBA" id="ARBA00001602"/>
    </source>
</evidence>
<dbReference type="EMBL" id="UINC01011714">
    <property type="protein sequence ID" value="SVA51520.1"/>
    <property type="molecule type" value="Genomic_DNA"/>
</dbReference>
<evidence type="ECO:0000256" key="2">
    <source>
        <dbReference type="ARBA" id="ARBA00013090"/>
    </source>
</evidence>
<dbReference type="GO" id="GO:0071555">
    <property type="term" value="P:cell wall organization"/>
    <property type="evidence" value="ECO:0007669"/>
    <property type="project" value="UniProtKB-KW"/>
</dbReference>
<dbReference type="Pfam" id="PF01177">
    <property type="entry name" value="Asp_Glu_race"/>
    <property type="match status" value="1"/>
</dbReference>
<dbReference type="GO" id="GO:0008360">
    <property type="term" value="P:regulation of cell shape"/>
    <property type="evidence" value="ECO:0007669"/>
    <property type="project" value="UniProtKB-KW"/>
</dbReference>
<comment type="catalytic activity">
    <reaction evidence="1">
        <text>L-glutamate = D-glutamate</text>
        <dbReference type="Rhea" id="RHEA:12813"/>
        <dbReference type="ChEBI" id="CHEBI:29985"/>
        <dbReference type="ChEBI" id="CHEBI:29986"/>
        <dbReference type="EC" id="5.1.1.3"/>
    </reaction>
</comment>